<evidence type="ECO:0000256" key="10">
    <source>
        <dbReference type="ARBA" id="ARBA00023136"/>
    </source>
</evidence>
<feature type="region of interest" description="Disordered" evidence="12">
    <location>
        <begin position="390"/>
        <end position="419"/>
    </location>
</feature>
<comment type="pathway">
    <text evidence="2">Protein modification; protein glycosylation.</text>
</comment>
<keyword evidence="9 13" id="KW-1133">Transmembrane helix</keyword>
<keyword evidence="6" id="KW-0808">Transferase</keyword>
<protein>
    <recommendedName>
        <fullName evidence="4">Chitobiosyldiphosphodolichol beta-mannosyltransferase</fullName>
        <ecNumber evidence="3">2.4.1.142</ecNumber>
    </recommendedName>
</protein>
<name>A0A5C3LFJ9_COPMA</name>
<evidence type="ECO:0000256" key="12">
    <source>
        <dbReference type="SAM" id="MobiDB-lite"/>
    </source>
</evidence>
<dbReference type="OrthoDB" id="614844at2759"/>
<evidence type="ECO:0000313" key="15">
    <source>
        <dbReference type="EMBL" id="TFK30666.1"/>
    </source>
</evidence>
<dbReference type="InterPro" id="IPR028098">
    <property type="entry name" value="Glyco_trans_4-like_N"/>
</dbReference>
<dbReference type="STRING" id="230819.A0A5C3LFJ9"/>
<evidence type="ECO:0000256" key="2">
    <source>
        <dbReference type="ARBA" id="ARBA00004922"/>
    </source>
</evidence>
<comment type="function">
    <text evidence="11">Participates in the formation of the lipid-linked precursor oligosaccharide for N-glycosylation. Involved in assembling the dolichol-pyrophosphate-GlcNAc(2)-Man(5) intermediate on the cytoplasmic surface of the ER.</text>
</comment>
<dbReference type="EMBL" id="ML210146">
    <property type="protein sequence ID" value="TFK30666.1"/>
    <property type="molecule type" value="Genomic_DNA"/>
</dbReference>
<dbReference type="Pfam" id="PF13579">
    <property type="entry name" value="Glyco_trans_4_4"/>
    <property type="match status" value="1"/>
</dbReference>
<keyword evidence="16" id="KW-1185">Reference proteome</keyword>
<evidence type="ECO:0000256" key="7">
    <source>
        <dbReference type="ARBA" id="ARBA00022692"/>
    </source>
</evidence>
<organism evidence="15 16">
    <name type="scientific">Coprinopsis marcescibilis</name>
    <name type="common">Agaric fungus</name>
    <name type="synonym">Psathyrella marcescibilis</name>
    <dbReference type="NCBI Taxonomy" id="230819"/>
    <lineage>
        <taxon>Eukaryota</taxon>
        <taxon>Fungi</taxon>
        <taxon>Dikarya</taxon>
        <taxon>Basidiomycota</taxon>
        <taxon>Agaricomycotina</taxon>
        <taxon>Agaricomycetes</taxon>
        <taxon>Agaricomycetidae</taxon>
        <taxon>Agaricales</taxon>
        <taxon>Agaricineae</taxon>
        <taxon>Psathyrellaceae</taxon>
        <taxon>Coprinopsis</taxon>
    </lineage>
</organism>
<evidence type="ECO:0000256" key="5">
    <source>
        <dbReference type="ARBA" id="ARBA00022676"/>
    </source>
</evidence>
<keyword evidence="10 13" id="KW-0472">Membrane</keyword>
<gene>
    <name evidence="15" type="ORF">FA15DRAFT_22483</name>
</gene>
<dbReference type="GO" id="GO:0005789">
    <property type="term" value="C:endoplasmic reticulum membrane"/>
    <property type="evidence" value="ECO:0007669"/>
    <property type="project" value="UniProtKB-SubCell"/>
</dbReference>
<dbReference type="SUPFAM" id="SSF53756">
    <property type="entry name" value="UDP-Glycosyltransferase/glycogen phosphorylase"/>
    <property type="match status" value="2"/>
</dbReference>
<comment type="subcellular location">
    <subcellularLocation>
        <location evidence="1">Endoplasmic reticulum membrane</location>
        <topology evidence="1">Single-pass membrane protein</topology>
    </subcellularLocation>
</comment>
<keyword evidence="8" id="KW-0256">Endoplasmic reticulum</keyword>
<proteinExistence type="predicted"/>
<keyword evidence="7 13" id="KW-0812">Transmembrane</keyword>
<dbReference type="Gene3D" id="3.40.50.2000">
    <property type="entry name" value="Glycogen Phosphorylase B"/>
    <property type="match status" value="1"/>
</dbReference>
<dbReference type="PANTHER" id="PTHR13036">
    <property type="entry name" value="BETA1,4 MANNOSYLTRANSFERASE"/>
    <property type="match status" value="1"/>
</dbReference>
<evidence type="ECO:0000256" key="1">
    <source>
        <dbReference type="ARBA" id="ARBA00004389"/>
    </source>
</evidence>
<feature type="domain" description="Glycosyltransferase subfamily 4-like N-terminal" evidence="14">
    <location>
        <begin position="168"/>
        <end position="337"/>
    </location>
</feature>
<dbReference type="EC" id="2.4.1.142" evidence="3"/>
<feature type="transmembrane region" description="Helical" evidence="13">
    <location>
        <begin position="119"/>
        <end position="143"/>
    </location>
</feature>
<dbReference type="PANTHER" id="PTHR13036:SF0">
    <property type="entry name" value="CHITOBIOSYLDIPHOSPHODOLICHOL BETA-MANNOSYLTRANSFERASE"/>
    <property type="match status" value="1"/>
</dbReference>
<dbReference type="AlphaFoldDB" id="A0A5C3LFJ9"/>
<reference evidence="15 16" key="1">
    <citation type="journal article" date="2019" name="Nat. Ecol. Evol.">
        <title>Megaphylogeny resolves global patterns of mushroom evolution.</title>
        <authorList>
            <person name="Varga T."/>
            <person name="Krizsan K."/>
            <person name="Foldi C."/>
            <person name="Dima B."/>
            <person name="Sanchez-Garcia M."/>
            <person name="Sanchez-Ramirez S."/>
            <person name="Szollosi G.J."/>
            <person name="Szarkandi J.G."/>
            <person name="Papp V."/>
            <person name="Albert L."/>
            <person name="Andreopoulos W."/>
            <person name="Angelini C."/>
            <person name="Antonin V."/>
            <person name="Barry K.W."/>
            <person name="Bougher N.L."/>
            <person name="Buchanan P."/>
            <person name="Buyck B."/>
            <person name="Bense V."/>
            <person name="Catcheside P."/>
            <person name="Chovatia M."/>
            <person name="Cooper J."/>
            <person name="Damon W."/>
            <person name="Desjardin D."/>
            <person name="Finy P."/>
            <person name="Geml J."/>
            <person name="Haridas S."/>
            <person name="Hughes K."/>
            <person name="Justo A."/>
            <person name="Karasinski D."/>
            <person name="Kautmanova I."/>
            <person name="Kiss B."/>
            <person name="Kocsube S."/>
            <person name="Kotiranta H."/>
            <person name="LaButti K.M."/>
            <person name="Lechner B.E."/>
            <person name="Liimatainen K."/>
            <person name="Lipzen A."/>
            <person name="Lukacs Z."/>
            <person name="Mihaltcheva S."/>
            <person name="Morgado L.N."/>
            <person name="Niskanen T."/>
            <person name="Noordeloos M.E."/>
            <person name="Ohm R.A."/>
            <person name="Ortiz-Santana B."/>
            <person name="Ovrebo C."/>
            <person name="Racz N."/>
            <person name="Riley R."/>
            <person name="Savchenko A."/>
            <person name="Shiryaev A."/>
            <person name="Soop K."/>
            <person name="Spirin V."/>
            <person name="Szebenyi C."/>
            <person name="Tomsovsky M."/>
            <person name="Tulloss R.E."/>
            <person name="Uehling J."/>
            <person name="Grigoriev I.V."/>
            <person name="Vagvolgyi C."/>
            <person name="Papp T."/>
            <person name="Martin F.M."/>
            <person name="Miettinen O."/>
            <person name="Hibbett D.S."/>
            <person name="Nagy L.G."/>
        </authorList>
    </citation>
    <scope>NUCLEOTIDE SEQUENCE [LARGE SCALE GENOMIC DNA]</scope>
    <source>
        <strain evidence="15 16">CBS 121175</strain>
    </source>
</reference>
<evidence type="ECO:0000256" key="4">
    <source>
        <dbReference type="ARBA" id="ARBA00015841"/>
    </source>
</evidence>
<dbReference type="InterPro" id="IPR026051">
    <property type="entry name" value="ALG1-like"/>
</dbReference>
<evidence type="ECO:0000256" key="9">
    <source>
        <dbReference type="ARBA" id="ARBA00022989"/>
    </source>
</evidence>
<keyword evidence="5" id="KW-0328">Glycosyltransferase</keyword>
<evidence type="ECO:0000259" key="14">
    <source>
        <dbReference type="Pfam" id="PF13579"/>
    </source>
</evidence>
<dbReference type="Proteomes" id="UP000307440">
    <property type="component" value="Unassembled WGS sequence"/>
</dbReference>
<sequence length="663" mass="75043">MTEPNQLLMVLTSKQMLDVLAVCDVICSKQHEKVVTEPSKTMRSQRTWWWYEDEQYLRGVGSKTMNHFGSAESITHSVAANQAPSLFVHVRRQCTHRRRLGRTHFTFIPRLILMTGEDVLSALPSLVAVLACLALTCFLWYFFKPRNYHSLRSVAILVLGDIGRSPRMMYHAQSFAENGFMTELVGYGGSDVIPALERLPRVRIWHLSEPPRILSKLPFVIAAPFKVIHQVVTILLTLLVWIEKPPEFLLVQNPPSIPTLALVQLVGRIRGSKVIVDWHNLGYSILALKLGKDHLFVRISKWLEQTFGRIAYAHLFVTRAMRDYLVKEWDLQGHKVVLHDRPPRHFHRASTQETHELFQKLDVTLKSQTCLKGFLPECDPPYSTPFTQIQDNLQKPGNAKGPLRASSPRNAPDDIPKYNEIRSPTLRQDRPAILVSSTSWTPDEDFSILLEALSLYENRATELYEESRKSSPSQSGKILPQKPLLLPRLLAIVTGKGPLKEKYMNQVAKLQKSWKWVRCISLWLEAEDYPILLDLGVSLHSSSSALDLPMKVVDMFGCGLPVCALGFACLPELVKHGKNGLIFNDAPELAHQIERLFSSFPQATELSALASSLASASVRPSTPANVHVSKRYNPLREVDWTLSTWEDSWAPAMRPLILSDVNL</sequence>
<dbReference type="Pfam" id="PF13692">
    <property type="entry name" value="Glyco_trans_1_4"/>
    <property type="match status" value="1"/>
</dbReference>
<evidence type="ECO:0000256" key="8">
    <source>
        <dbReference type="ARBA" id="ARBA00022824"/>
    </source>
</evidence>
<evidence type="ECO:0000256" key="6">
    <source>
        <dbReference type="ARBA" id="ARBA00022679"/>
    </source>
</evidence>
<evidence type="ECO:0000256" key="3">
    <source>
        <dbReference type="ARBA" id="ARBA00012611"/>
    </source>
</evidence>
<evidence type="ECO:0000256" key="13">
    <source>
        <dbReference type="SAM" id="Phobius"/>
    </source>
</evidence>
<evidence type="ECO:0000256" key="11">
    <source>
        <dbReference type="ARBA" id="ARBA00024899"/>
    </source>
</evidence>
<dbReference type="GO" id="GO:0004578">
    <property type="term" value="F:chitobiosyldiphosphodolichol beta-mannosyltransferase activity"/>
    <property type="evidence" value="ECO:0007669"/>
    <property type="project" value="UniProtKB-EC"/>
</dbReference>
<feature type="transmembrane region" description="Helical" evidence="13">
    <location>
        <begin position="217"/>
        <end position="242"/>
    </location>
</feature>
<accession>A0A5C3LFJ9</accession>
<evidence type="ECO:0000313" key="16">
    <source>
        <dbReference type="Proteomes" id="UP000307440"/>
    </source>
</evidence>